<dbReference type="InterPro" id="IPR039261">
    <property type="entry name" value="FNR_nucleotide-bd"/>
</dbReference>
<evidence type="ECO:0000256" key="9">
    <source>
        <dbReference type="ARBA" id="ARBA00048649"/>
    </source>
</evidence>
<protein>
    <recommendedName>
        <fullName evidence="4">nitric oxide dioxygenase</fullName>
        <ecNumber evidence="4">1.14.12.17</ecNumber>
    </recommendedName>
</protein>
<keyword evidence="11" id="KW-0408">Iron</keyword>
<dbReference type="PRINTS" id="PR00371">
    <property type="entry name" value="FPNCR"/>
</dbReference>
<evidence type="ECO:0000256" key="11">
    <source>
        <dbReference type="RuleBase" id="RU000356"/>
    </source>
</evidence>
<comment type="similarity">
    <text evidence="3">In the C-terminal section; belongs to the flavoprotein pyridine nucleotide cytochrome reductase family.</text>
</comment>
<dbReference type="InterPro" id="IPR017938">
    <property type="entry name" value="Riboflavin_synthase-like_b-brl"/>
</dbReference>
<reference evidence="15 16" key="1">
    <citation type="journal article" date="2016" name="Int. J. Syst. Evol. Microbiol.">
        <title>Agromyces aureus sp. nov., isolated from the rhizosphere of Salix caprea L. grown in a heavy-metal-contaminated soil.</title>
        <authorList>
            <person name="Corretto E."/>
            <person name="Antonielli L."/>
            <person name="Sessitsch A."/>
            <person name="Compant S."/>
            <person name="Gorfer M."/>
            <person name="Kuffner M."/>
            <person name="Brader G."/>
        </authorList>
    </citation>
    <scope>NUCLEOTIDE SEQUENCE [LARGE SCALE GENOMIC DNA]</scope>
    <source>
        <strain evidence="15 16">AR33</strain>
    </source>
</reference>
<comment type="catalytic activity">
    <reaction evidence="10">
        <text>2 nitric oxide + NADPH + 2 O2 = 2 nitrate + NADP(+) + H(+)</text>
        <dbReference type="Rhea" id="RHEA:19465"/>
        <dbReference type="ChEBI" id="CHEBI:15378"/>
        <dbReference type="ChEBI" id="CHEBI:15379"/>
        <dbReference type="ChEBI" id="CHEBI:16480"/>
        <dbReference type="ChEBI" id="CHEBI:17632"/>
        <dbReference type="ChEBI" id="CHEBI:57783"/>
        <dbReference type="ChEBI" id="CHEBI:58349"/>
        <dbReference type="EC" id="1.14.12.17"/>
    </reaction>
</comment>
<evidence type="ECO:0000256" key="4">
    <source>
        <dbReference type="ARBA" id="ARBA00012229"/>
    </source>
</evidence>
<sequence>MDTAALKHTWSLAETLGDEVPLFFYSHLFYTHPELRAMFPVAMATQRDRLVGALGRIVSNVDQLDEVTAFIQQLGRDHRRFEVVAEHYDAVGLSLLTTLKHFLGELWTEELAADWAAAYGVIATAMVQAAEEAELSSPPSWAGHVIGVERRSMDIAVVHVRPEPELVFEPGQSFAVETPYTPRMWRYYSPANAPRADGTIEFHVQLVPGGPVSGAIARRLKVDDVLRLGSAVGQELTFDEADRGRDLVMVAGGTGLAPLRSHLERIDLQWQATGDAPRVHLFHGARVPWNLYEHRLLQSLAGRPWFDYTPVVSDDASYPGRRGLVSEAVAESGVIPGALAMVCGSQSMVRHTAARLRDLGVPSPDIRFELFARLEDDREPRDPQSPQLAEQPMGSAR</sequence>
<dbReference type="Gene3D" id="3.40.50.80">
    <property type="entry name" value="Nucleotide-binding domain of ferredoxin-NADP reductase (FNR) module"/>
    <property type="match status" value="1"/>
</dbReference>
<keyword evidence="16" id="KW-1185">Reference proteome</keyword>
<evidence type="ECO:0000256" key="7">
    <source>
        <dbReference type="ARBA" id="ARBA00023014"/>
    </source>
</evidence>
<proteinExistence type="inferred from homology"/>
<dbReference type="KEGG" id="agy:ATC03_02215"/>
<dbReference type="CDD" id="cd19753">
    <property type="entry name" value="Mb-like_oxidoreductase"/>
    <property type="match status" value="1"/>
</dbReference>
<dbReference type="Pfam" id="PF00042">
    <property type="entry name" value="Globin"/>
    <property type="match status" value="1"/>
</dbReference>
<dbReference type="GO" id="GO:0051537">
    <property type="term" value="F:2 iron, 2 sulfur cluster binding"/>
    <property type="evidence" value="ECO:0007669"/>
    <property type="project" value="UniProtKB-KW"/>
</dbReference>
<name>A0A191WBX2_9MICO</name>
<feature type="compositionally biased region" description="Basic and acidic residues" evidence="12">
    <location>
        <begin position="373"/>
        <end position="382"/>
    </location>
</feature>
<dbReference type="PROSITE" id="PS51384">
    <property type="entry name" value="FAD_FR"/>
    <property type="match status" value="1"/>
</dbReference>
<dbReference type="GO" id="GO:0020037">
    <property type="term" value="F:heme binding"/>
    <property type="evidence" value="ECO:0007669"/>
    <property type="project" value="InterPro"/>
</dbReference>
<evidence type="ECO:0000259" key="14">
    <source>
        <dbReference type="PROSITE" id="PS51384"/>
    </source>
</evidence>
<dbReference type="InterPro" id="IPR012292">
    <property type="entry name" value="Globin/Proto"/>
</dbReference>
<gene>
    <name evidence="15" type="ORF">ATC03_02215</name>
</gene>
<keyword evidence="11" id="KW-0479">Metal-binding</keyword>
<dbReference type="CDD" id="cd06187">
    <property type="entry name" value="O2ase_reductase_like"/>
    <property type="match status" value="1"/>
</dbReference>
<comment type="catalytic activity">
    <reaction evidence="9">
        <text>2 nitric oxide + NADH + 2 O2 = 2 nitrate + NAD(+) + H(+)</text>
        <dbReference type="Rhea" id="RHEA:19469"/>
        <dbReference type="ChEBI" id="CHEBI:15378"/>
        <dbReference type="ChEBI" id="CHEBI:15379"/>
        <dbReference type="ChEBI" id="CHEBI:16480"/>
        <dbReference type="ChEBI" id="CHEBI:17632"/>
        <dbReference type="ChEBI" id="CHEBI:57540"/>
        <dbReference type="ChEBI" id="CHEBI:57945"/>
        <dbReference type="EC" id="1.14.12.17"/>
    </reaction>
</comment>
<reference evidence="16" key="2">
    <citation type="submission" date="2016-01" db="EMBL/GenBank/DDBJ databases">
        <title>Complete genome sequence of Agromyces aureus AR33T and comparison with related organisms.</title>
        <authorList>
            <person name="Corretto E."/>
            <person name="Antonielli L."/>
            <person name="Sessitsch A."/>
            <person name="Brader G."/>
        </authorList>
    </citation>
    <scope>NUCLEOTIDE SEQUENCE [LARGE SCALE GENOMIC DNA]</scope>
    <source>
        <strain evidence="16">AR33</strain>
    </source>
</reference>
<evidence type="ECO:0000256" key="2">
    <source>
        <dbReference type="ARBA" id="ARBA00001974"/>
    </source>
</evidence>
<organism evidence="15 16">
    <name type="scientific">Agromyces aureus</name>
    <dbReference type="NCBI Taxonomy" id="453304"/>
    <lineage>
        <taxon>Bacteria</taxon>
        <taxon>Bacillati</taxon>
        <taxon>Actinomycetota</taxon>
        <taxon>Actinomycetes</taxon>
        <taxon>Micrococcales</taxon>
        <taxon>Microbacteriaceae</taxon>
        <taxon>Agromyces</taxon>
    </lineage>
</organism>
<evidence type="ECO:0000256" key="12">
    <source>
        <dbReference type="SAM" id="MobiDB-lite"/>
    </source>
</evidence>
<dbReference type="SUPFAM" id="SSF46458">
    <property type="entry name" value="Globin-like"/>
    <property type="match status" value="1"/>
</dbReference>
<dbReference type="Gene3D" id="1.10.490.10">
    <property type="entry name" value="Globins"/>
    <property type="match status" value="1"/>
</dbReference>
<evidence type="ECO:0000256" key="8">
    <source>
        <dbReference type="ARBA" id="ARBA00023027"/>
    </source>
</evidence>
<comment type="cofactor">
    <cofactor evidence="1">
        <name>heme b</name>
        <dbReference type="ChEBI" id="CHEBI:60344"/>
    </cofactor>
</comment>
<comment type="cofactor">
    <cofactor evidence="2">
        <name>FAD</name>
        <dbReference type="ChEBI" id="CHEBI:57692"/>
    </cofactor>
</comment>
<evidence type="ECO:0000256" key="5">
    <source>
        <dbReference type="ARBA" id="ARBA00022714"/>
    </source>
</evidence>
<dbReference type="GO" id="GO:0005344">
    <property type="term" value="F:oxygen carrier activity"/>
    <property type="evidence" value="ECO:0007669"/>
    <property type="project" value="UniProtKB-KW"/>
</dbReference>
<feature type="region of interest" description="Disordered" evidence="12">
    <location>
        <begin position="373"/>
        <end position="397"/>
    </location>
</feature>
<accession>A0A191WBX2</accession>
<dbReference type="Pfam" id="PF00175">
    <property type="entry name" value="NAD_binding_1"/>
    <property type="match status" value="1"/>
</dbReference>
<keyword evidence="11" id="KW-0813">Transport</keyword>
<keyword evidence="5" id="KW-0001">2Fe-2S</keyword>
<evidence type="ECO:0000256" key="1">
    <source>
        <dbReference type="ARBA" id="ARBA00001970"/>
    </source>
</evidence>
<dbReference type="AlphaFoldDB" id="A0A191WBX2"/>
<dbReference type="EC" id="1.14.12.17" evidence="4"/>
<keyword evidence="11" id="KW-0561">Oxygen transport</keyword>
<dbReference type="PANTHER" id="PTHR47354">
    <property type="entry name" value="NADH OXIDOREDUCTASE HCR"/>
    <property type="match status" value="1"/>
</dbReference>
<evidence type="ECO:0000256" key="10">
    <source>
        <dbReference type="ARBA" id="ARBA00049433"/>
    </source>
</evidence>
<evidence type="ECO:0000256" key="6">
    <source>
        <dbReference type="ARBA" id="ARBA00022857"/>
    </source>
</evidence>
<keyword evidence="8" id="KW-0520">NAD</keyword>
<dbReference type="GO" id="GO:0019825">
    <property type="term" value="F:oxygen binding"/>
    <property type="evidence" value="ECO:0007669"/>
    <property type="project" value="InterPro"/>
</dbReference>
<keyword evidence="7" id="KW-0411">Iron-sulfur</keyword>
<dbReference type="PANTHER" id="PTHR47354:SF5">
    <property type="entry name" value="PROTEIN RFBI"/>
    <property type="match status" value="1"/>
</dbReference>
<evidence type="ECO:0000313" key="15">
    <source>
        <dbReference type="EMBL" id="ANJ25755.1"/>
    </source>
</evidence>
<dbReference type="InterPro" id="IPR050415">
    <property type="entry name" value="MRET"/>
</dbReference>
<comment type="similarity">
    <text evidence="11">Belongs to the globin family.</text>
</comment>
<dbReference type="SUPFAM" id="SSF63380">
    <property type="entry name" value="Riboflavin synthase domain-like"/>
    <property type="match status" value="1"/>
</dbReference>
<dbReference type="EMBL" id="CP013979">
    <property type="protein sequence ID" value="ANJ25755.1"/>
    <property type="molecule type" value="Genomic_DNA"/>
</dbReference>
<dbReference type="Pfam" id="PF00970">
    <property type="entry name" value="FAD_binding_6"/>
    <property type="match status" value="1"/>
</dbReference>
<dbReference type="InterPro" id="IPR009050">
    <property type="entry name" value="Globin-like_sf"/>
</dbReference>
<dbReference type="SUPFAM" id="SSF52343">
    <property type="entry name" value="Ferredoxin reductase-like, C-terminal NADP-linked domain"/>
    <property type="match status" value="1"/>
</dbReference>
<dbReference type="InterPro" id="IPR000971">
    <property type="entry name" value="Globin"/>
</dbReference>
<dbReference type="InterPro" id="IPR001433">
    <property type="entry name" value="OxRdtase_FAD/NAD-bd"/>
</dbReference>
<keyword evidence="11" id="KW-0349">Heme</keyword>
<dbReference type="Proteomes" id="UP000078437">
    <property type="component" value="Chromosome"/>
</dbReference>
<feature type="domain" description="Globin" evidence="13">
    <location>
        <begin position="1"/>
        <end position="131"/>
    </location>
</feature>
<dbReference type="STRING" id="453304.ATC03_02215"/>
<dbReference type="RefSeq" id="WP_067872615.1">
    <property type="nucleotide sequence ID" value="NZ_CP013979.1"/>
</dbReference>
<dbReference type="PROSITE" id="PS01033">
    <property type="entry name" value="GLOBIN"/>
    <property type="match status" value="1"/>
</dbReference>
<evidence type="ECO:0000313" key="16">
    <source>
        <dbReference type="Proteomes" id="UP000078437"/>
    </source>
</evidence>
<dbReference type="GO" id="GO:0008941">
    <property type="term" value="F:nitric oxide dioxygenase NAD(P)H activity"/>
    <property type="evidence" value="ECO:0007669"/>
    <property type="project" value="UniProtKB-EC"/>
</dbReference>
<evidence type="ECO:0000256" key="3">
    <source>
        <dbReference type="ARBA" id="ARBA00006401"/>
    </source>
</evidence>
<dbReference type="OrthoDB" id="3213438at2"/>
<feature type="domain" description="FAD-binding FR-type" evidence="14">
    <location>
        <begin position="138"/>
        <end position="239"/>
    </location>
</feature>
<dbReference type="Gene3D" id="2.40.30.10">
    <property type="entry name" value="Translation factors"/>
    <property type="match status" value="1"/>
</dbReference>
<evidence type="ECO:0000259" key="13">
    <source>
        <dbReference type="PROSITE" id="PS01033"/>
    </source>
</evidence>
<keyword evidence="6" id="KW-0521">NADP</keyword>
<dbReference type="InterPro" id="IPR008333">
    <property type="entry name" value="Cbr1-like_FAD-bd_dom"/>
</dbReference>
<dbReference type="InterPro" id="IPR017927">
    <property type="entry name" value="FAD-bd_FR_type"/>
</dbReference>
<dbReference type="InterPro" id="IPR001709">
    <property type="entry name" value="Flavoprot_Pyr_Nucl_cyt_Rdtase"/>
</dbReference>